<dbReference type="AlphaFoldDB" id="A0A383UKV3"/>
<dbReference type="PANTHER" id="PTHR24030">
    <property type="entry name" value="PROTEIN CMSS1"/>
    <property type="match status" value="1"/>
</dbReference>
<dbReference type="Gene3D" id="3.40.50.300">
    <property type="entry name" value="P-loop containing nucleotide triphosphate hydrolases"/>
    <property type="match status" value="1"/>
</dbReference>
<dbReference type="GO" id="GO:0005634">
    <property type="term" value="C:nucleus"/>
    <property type="evidence" value="ECO:0007669"/>
    <property type="project" value="TreeGrafter"/>
</dbReference>
<dbReference type="Proteomes" id="UP000275772">
    <property type="component" value="Unassembled WGS sequence"/>
</dbReference>
<dbReference type="Pfam" id="PF14617">
    <property type="entry name" value="CMS1"/>
    <property type="match status" value="1"/>
</dbReference>
<feature type="region of interest" description="Disordered" evidence="1">
    <location>
        <begin position="1"/>
        <end position="39"/>
    </location>
</feature>
<dbReference type="InterPro" id="IPR027417">
    <property type="entry name" value="P-loop_NTPase"/>
</dbReference>
<dbReference type="GO" id="GO:0030686">
    <property type="term" value="C:90S preribosome"/>
    <property type="evidence" value="ECO:0007669"/>
    <property type="project" value="TreeGrafter"/>
</dbReference>
<organism evidence="2 3">
    <name type="scientific">Blumeria hordei</name>
    <name type="common">Barley powdery mildew</name>
    <name type="synonym">Blumeria graminis f. sp. hordei</name>
    <dbReference type="NCBI Taxonomy" id="2867405"/>
    <lineage>
        <taxon>Eukaryota</taxon>
        <taxon>Fungi</taxon>
        <taxon>Dikarya</taxon>
        <taxon>Ascomycota</taxon>
        <taxon>Pezizomycotina</taxon>
        <taxon>Leotiomycetes</taxon>
        <taxon>Erysiphales</taxon>
        <taxon>Erysiphaceae</taxon>
        <taxon>Blumeria</taxon>
    </lineage>
</organism>
<reference evidence="2 3" key="1">
    <citation type="submission" date="2017-11" db="EMBL/GenBank/DDBJ databases">
        <authorList>
            <person name="Kracher B."/>
        </authorList>
    </citation>
    <scope>NUCLEOTIDE SEQUENCE [LARGE SCALE GENOMIC DNA]</scope>
    <source>
        <strain evidence="2 3">RACE1</strain>
    </source>
</reference>
<accession>A0A383UKV3</accession>
<evidence type="ECO:0000256" key="1">
    <source>
        <dbReference type="SAM" id="MobiDB-lite"/>
    </source>
</evidence>
<evidence type="ECO:0000313" key="2">
    <source>
        <dbReference type="EMBL" id="SZF00476.1"/>
    </source>
</evidence>
<dbReference type="VEuPathDB" id="FungiDB:BLGHR1_11216"/>
<dbReference type="InterPro" id="IPR032704">
    <property type="entry name" value="Cms1"/>
</dbReference>
<name>A0A383UKV3_BLUHO</name>
<proteinExistence type="predicted"/>
<protein>
    <recommendedName>
        <fullName evidence="4">Protein CMS1</fullName>
    </recommendedName>
</protein>
<evidence type="ECO:0000313" key="3">
    <source>
        <dbReference type="Proteomes" id="UP000275772"/>
    </source>
</evidence>
<feature type="compositionally biased region" description="Basic and acidic residues" evidence="1">
    <location>
        <begin position="1"/>
        <end position="12"/>
    </location>
</feature>
<dbReference type="SUPFAM" id="SSF52540">
    <property type="entry name" value="P-loop containing nucleoside triphosphate hydrolases"/>
    <property type="match status" value="1"/>
</dbReference>
<evidence type="ECO:0008006" key="4">
    <source>
        <dbReference type="Google" id="ProtNLM"/>
    </source>
</evidence>
<dbReference type="EMBL" id="UNSH01000011">
    <property type="protein sequence ID" value="SZF00476.1"/>
    <property type="molecule type" value="Genomic_DNA"/>
</dbReference>
<dbReference type="PANTHER" id="PTHR24030:SF0">
    <property type="entry name" value="PROTEIN CMSS1"/>
    <property type="match status" value="1"/>
</dbReference>
<feature type="compositionally biased region" description="Polar residues" evidence="1">
    <location>
        <begin position="15"/>
        <end position="27"/>
    </location>
</feature>
<sequence length="271" mass="31301">MSNEKSLKEPLIEHSFSSPESDTSQIISKKRKRKEVENVKKATKKHKRKIFEEDEDIDVENNLNKAFARMDSQLLADYLAQLTRKFEKDLSSLELEDKYLKAASIADSTNWDRPRNLENYPGFLEKFAENTTKLWSASKKQGAPHTIIIANSGLRAADIVRSLKRFPIKEAKIAKLFAKHIKIQEAVQFLQNNRTGIAVGTPQRLEDLIEKGVLKTGVVKRIVIDASHIDQKRRGILEMRETYAPLMMLLGRKEFRDKYEAEPDRIQLLFY</sequence>
<gene>
    <name evidence="2" type="ORF">BLGHR1_11216</name>
</gene>